<keyword evidence="2" id="KW-1133">Transmembrane helix</keyword>
<feature type="transmembrane region" description="Helical" evidence="2">
    <location>
        <begin position="204"/>
        <end position="227"/>
    </location>
</feature>
<gene>
    <name evidence="4" type="ORF">JYU34_017451</name>
</gene>
<dbReference type="Proteomes" id="UP000823941">
    <property type="component" value="Chromosome 23"/>
</dbReference>
<feature type="chain" id="PRO_5046268364" evidence="3">
    <location>
        <begin position="19"/>
        <end position="310"/>
    </location>
</feature>
<accession>A0ABQ7Q2K7</accession>
<feature type="signal peptide" evidence="3">
    <location>
        <begin position="1"/>
        <end position="18"/>
    </location>
</feature>
<proteinExistence type="predicted"/>
<protein>
    <submittedName>
        <fullName evidence="4">Uncharacterized protein</fullName>
    </submittedName>
</protein>
<keyword evidence="3" id="KW-0732">Signal</keyword>
<keyword evidence="2" id="KW-0812">Transmembrane</keyword>
<evidence type="ECO:0000256" key="2">
    <source>
        <dbReference type="SAM" id="Phobius"/>
    </source>
</evidence>
<keyword evidence="2" id="KW-0472">Membrane</keyword>
<reference evidence="4 5" key="1">
    <citation type="submission" date="2021-06" db="EMBL/GenBank/DDBJ databases">
        <title>A haploid diamondback moth (Plutella xylostella L.) genome assembly resolves 31 chromosomes and identifies a diamide resistance mutation.</title>
        <authorList>
            <person name="Ward C.M."/>
            <person name="Perry K.D."/>
            <person name="Baker G."/>
            <person name="Powis K."/>
            <person name="Heckel D.G."/>
            <person name="Baxter S.W."/>
        </authorList>
    </citation>
    <scope>NUCLEOTIDE SEQUENCE [LARGE SCALE GENOMIC DNA]</scope>
    <source>
        <strain evidence="4 5">LV</strain>
        <tissue evidence="4">Single pupa</tissue>
    </source>
</reference>
<feature type="compositionally biased region" description="Basic and acidic residues" evidence="1">
    <location>
        <begin position="67"/>
        <end position="78"/>
    </location>
</feature>
<keyword evidence="5" id="KW-1185">Reference proteome</keyword>
<evidence type="ECO:0000256" key="1">
    <source>
        <dbReference type="SAM" id="MobiDB-lite"/>
    </source>
</evidence>
<evidence type="ECO:0000256" key="3">
    <source>
        <dbReference type="SAM" id="SignalP"/>
    </source>
</evidence>
<evidence type="ECO:0000313" key="4">
    <source>
        <dbReference type="EMBL" id="KAG7298980.1"/>
    </source>
</evidence>
<name>A0ABQ7Q2K7_PLUXY</name>
<comment type="caution">
    <text evidence="4">The sequence shown here is derived from an EMBL/GenBank/DDBJ whole genome shotgun (WGS) entry which is preliminary data.</text>
</comment>
<dbReference type="EMBL" id="JAHIBW010000023">
    <property type="protein sequence ID" value="KAG7298980.1"/>
    <property type="molecule type" value="Genomic_DNA"/>
</dbReference>
<organism evidence="4 5">
    <name type="scientific">Plutella xylostella</name>
    <name type="common">Diamondback moth</name>
    <name type="synonym">Plutella maculipennis</name>
    <dbReference type="NCBI Taxonomy" id="51655"/>
    <lineage>
        <taxon>Eukaryota</taxon>
        <taxon>Metazoa</taxon>
        <taxon>Ecdysozoa</taxon>
        <taxon>Arthropoda</taxon>
        <taxon>Hexapoda</taxon>
        <taxon>Insecta</taxon>
        <taxon>Pterygota</taxon>
        <taxon>Neoptera</taxon>
        <taxon>Endopterygota</taxon>
        <taxon>Lepidoptera</taxon>
        <taxon>Glossata</taxon>
        <taxon>Ditrysia</taxon>
        <taxon>Yponomeutoidea</taxon>
        <taxon>Plutellidae</taxon>
        <taxon>Plutella</taxon>
    </lineage>
</organism>
<feature type="region of interest" description="Disordered" evidence="1">
    <location>
        <begin position="67"/>
        <end position="86"/>
    </location>
</feature>
<evidence type="ECO:0000313" key="5">
    <source>
        <dbReference type="Proteomes" id="UP000823941"/>
    </source>
</evidence>
<sequence>MALIRCVVVLALCACAAAIVGPAGNGTKTVHKTDTYLDAYSKSRIDAEKAKAGVIIVTANDAEKKTPVDKKITNREDTYQPSYDYSPSYPSSDSFSASGYSAPSANSYLPPSYNPVKFETPTYTAPANSYGPPAPTYGPPAKSYGPPAHSYGPPAHSYGPPVHKPYPPAPVYGPPVSHGVPYSTGLGFLDKLKLKLDLLTIAKLLLKLLIFKKLVTMLAVVCMLLVIPKIIEFKKGGEKPSHDEEGYERKFGENREIKLQSAHQLLQRAISVYGQNQPDCGITCRLQRVIDDIYEFQPYFRFDGAEGAES</sequence>